<dbReference type="PANTHER" id="PTHR43685">
    <property type="entry name" value="GLYCOSYLTRANSFERASE"/>
    <property type="match status" value="1"/>
</dbReference>
<sequence>MPEPLISICIPAYRRVAYLERLLHSIARQDHAPFEVVLTDDSPDDSVRELAGRFQDKLPLRYIKNPVALGTPENWNEGIRQARGTWIKVMHDDDWFATDTALGVFGRAIVAHPEATFFFSAYQNVYEENGVIEPIWLGPAGRRRLERSPWYLLGANYIGNPSCTLFRKQEGLLFDPAFKWVVDFEFYIRYLDAFPRYRYLDEVLVNVGINATQVTNYTFGVTTVQVPENHLLLEKNGREHLKNLVVYDYFWRLYRNLGIRETADIATAGYTAPLPQALPSMIRWQSRIPRAVLRFGPASKTLMFLHYLTHL</sequence>
<comment type="caution">
    <text evidence="2">The sequence shown here is derived from an EMBL/GenBank/DDBJ whole genome shotgun (WGS) entry which is preliminary data.</text>
</comment>
<evidence type="ECO:0000259" key="1">
    <source>
        <dbReference type="Pfam" id="PF00535"/>
    </source>
</evidence>
<dbReference type="PANTHER" id="PTHR43685:SF11">
    <property type="entry name" value="GLYCOSYLTRANSFERASE TAGX-RELATED"/>
    <property type="match status" value="1"/>
</dbReference>
<dbReference type="GO" id="GO:0016740">
    <property type="term" value="F:transferase activity"/>
    <property type="evidence" value="ECO:0007669"/>
    <property type="project" value="UniProtKB-KW"/>
</dbReference>
<organism evidence="2 3">
    <name type="scientific">Dinghuibacter silviterrae</name>
    <dbReference type="NCBI Taxonomy" id="1539049"/>
    <lineage>
        <taxon>Bacteria</taxon>
        <taxon>Pseudomonadati</taxon>
        <taxon>Bacteroidota</taxon>
        <taxon>Chitinophagia</taxon>
        <taxon>Chitinophagales</taxon>
        <taxon>Chitinophagaceae</taxon>
        <taxon>Dinghuibacter</taxon>
    </lineage>
</organism>
<keyword evidence="2" id="KW-0808">Transferase</keyword>
<dbReference type="InterPro" id="IPR001173">
    <property type="entry name" value="Glyco_trans_2-like"/>
</dbReference>
<dbReference type="Proteomes" id="UP000294498">
    <property type="component" value="Unassembled WGS sequence"/>
</dbReference>
<dbReference type="InterPro" id="IPR029044">
    <property type="entry name" value="Nucleotide-diphossugar_trans"/>
</dbReference>
<evidence type="ECO:0000313" key="2">
    <source>
        <dbReference type="EMBL" id="TDW96641.1"/>
    </source>
</evidence>
<proteinExistence type="predicted"/>
<dbReference type="Gene3D" id="3.90.550.10">
    <property type="entry name" value="Spore Coat Polysaccharide Biosynthesis Protein SpsA, Chain A"/>
    <property type="match status" value="1"/>
</dbReference>
<dbReference type="AlphaFoldDB" id="A0A4R8DG81"/>
<keyword evidence="3" id="KW-1185">Reference proteome</keyword>
<dbReference type="OrthoDB" id="9815829at2"/>
<reference evidence="2 3" key="1">
    <citation type="submission" date="2019-03" db="EMBL/GenBank/DDBJ databases">
        <title>Genomic Encyclopedia of Type Strains, Phase IV (KMG-IV): sequencing the most valuable type-strain genomes for metagenomic binning, comparative biology and taxonomic classification.</title>
        <authorList>
            <person name="Goeker M."/>
        </authorList>
    </citation>
    <scope>NUCLEOTIDE SEQUENCE [LARGE SCALE GENOMIC DNA]</scope>
    <source>
        <strain evidence="2 3">DSM 100059</strain>
    </source>
</reference>
<dbReference type="SUPFAM" id="SSF53448">
    <property type="entry name" value="Nucleotide-diphospho-sugar transferases"/>
    <property type="match status" value="1"/>
</dbReference>
<feature type="domain" description="Glycosyltransferase 2-like" evidence="1">
    <location>
        <begin position="7"/>
        <end position="128"/>
    </location>
</feature>
<dbReference type="InterPro" id="IPR050834">
    <property type="entry name" value="Glycosyltransf_2"/>
</dbReference>
<dbReference type="Pfam" id="PF00535">
    <property type="entry name" value="Glycos_transf_2"/>
    <property type="match status" value="1"/>
</dbReference>
<gene>
    <name evidence="2" type="ORF">EDB95_4475</name>
</gene>
<accession>A0A4R8DG81</accession>
<dbReference type="RefSeq" id="WP_133997439.1">
    <property type="nucleotide sequence ID" value="NZ_SODV01000002.1"/>
</dbReference>
<dbReference type="EMBL" id="SODV01000002">
    <property type="protein sequence ID" value="TDW96641.1"/>
    <property type="molecule type" value="Genomic_DNA"/>
</dbReference>
<protein>
    <submittedName>
        <fullName evidence="2">Glycosyl transferase family 2</fullName>
    </submittedName>
</protein>
<name>A0A4R8DG81_9BACT</name>
<evidence type="ECO:0000313" key="3">
    <source>
        <dbReference type="Proteomes" id="UP000294498"/>
    </source>
</evidence>